<proteinExistence type="inferred from homology"/>
<dbReference type="OrthoDB" id="247111at2"/>
<evidence type="ECO:0000313" key="3">
    <source>
        <dbReference type="EMBL" id="QDU31508.1"/>
    </source>
</evidence>
<dbReference type="RefSeq" id="WP_145098753.1">
    <property type="nucleotide sequence ID" value="NZ_CP036274.1"/>
</dbReference>
<evidence type="ECO:0000256" key="2">
    <source>
        <dbReference type="ARBA" id="ARBA00008520"/>
    </source>
</evidence>
<reference evidence="3 4" key="1">
    <citation type="submission" date="2019-02" db="EMBL/GenBank/DDBJ databases">
        <title>Deep-cultivation of Planctomycetes and their phenomic and genomic characterization uncovers novel biology.</title>
        <authorList>
            <person name="Wiegand S."/>
            <person name="Jogler M."/>
            <person name="Boedeker C."/>
            <person name="Pinto D."/>
            <person name="Vollmers J."/>
            <person name="Rivas-Marin E."/>
            <person name="Kohn T."/>
            <person name="Peeters S.H."/>
            <person name="Heuer A."/>
            <person name="Rast P."/>
            <person name="Oberbeckmann S."/>
            <person name="Bunk B."/>
            <person name="Jeske O."/>
            <person name="Meyerdierks A."/>
            <person name="Storesund J.E."/>
            <person name="Kallscheuer N."/>
            <person name="Luecker S."/>
            <person name="Lage O.M."/>
            <person name="Pohl T."/>
            <person name="Merkel B.J."/>
            <person name="Hornburger P."/>
            <person name="Mueller R.-W."/>
            <person name="Bruemmer F."/>
            <person name="Labrenz M."/>
            <person name="Spormann A.M."/>
            <person name="Op den Camp H."/>
            <person name="Overmann J."/>
            <person name="Amann R."/>
            <person name="Jetten M.S.M."/>
            <person name="Mascher T."/>
            <person name="Medema M.H."/>
            <person name="Devos D.P."/>
            <person name="Kaster A.-K."/>
            <person name="Ovreas L."/>
            <person name="Rohde M."/>
            <person name="Galperin M.Y."/>
            <person name="Jogler C."/>
        </authorList>
    </citation>
    <scope>NUCLEOTIDE SEQUENCE [LARGE SCALE GENOMIC DNA]</scope>
    <source>
        <strain evidence="3 4">ETA_A8</strain>
    </source>
</reference>
<keyword evidence="4" id="KW-1185">Reference proteome</keyword>
<evidence type="ECO:0000313" key="4">
    <source>
        <dbReference type="Proteomes" id="UP000315017"/>
    </source>
</evidence>
<dbReference type="EMBL" id="CP036274">
    <property type="protein sequence ID" value="QDU31508.1"/>
    <property type="molecule type" value="Genomic_DNA"/>
</dbReference>
<dbReference type="InterPro" id="IPR006059">
    <property type="entry name" value="SBP"/>
</dbReference>
<protein>
    <submittedName>
        <fullName evidence="3">Bacterial extracellular solute-binding protein</fullName>
    </submittedName>
</protein>
<organism evidence="3 4">
    <name type="scientific">Anatilimnocola aggregata</name>
    <dbReference type="NCBI Taxonomy" id="2528021"/>
    <lineage>
        <taxon>Bacteria</taxon>
        <taxon>Pseudomonadati</taxon>
        <taxon>Planctomycetota</taxon>
        <taxon>Planctomycetia</taxon>
        <taxon>Pirellulales</taxon>
        <taxon>Pirellulaceae</taxon>
        <taxon>Anatilimnocola</taxon>
    </lineage>
</organism>
<accession>A0A517YMQ3</accession>
<dbReference type="AlphaFoldDB" id="A0A517YMQ3"/>
<comment type="similarity">
    <text evidence="2">Belongs to the bacterial solute-binding protein 1 family.</text>
</comment>
<sequence>MQNVVHHYRLAACGLLSLLAIWGCRKPDPVQPPNSTAQVPLRVIVVDDAPLAATMQREWLAHTENQLEVASVTAEQAATAQQLPADVVIYPPGLVGQFAASDLILPLDEQQLSTPEFARDDIDPLLRSQLTTWGRRTVAVPLGSPQLVLFYRADLLAQHKLEPPQTWEEYQALVDKFQAKPAEVTTADDNWQATAEPLAAGWAAELLLARAASAAVHRDQLSPLFTLENCDPLITGPPWVRACEQLVAAHSKAGDTLLTPADCYAKFQAGECALAITWPMLLTEAPPSMLKPEQIGLALLPGSREMFNPESQAWESLRDGESLHVPVLGSSGKLASVTRASPQPRAATQFLLWLSGPRMSGRIAAHSAETTPFRTSHFRDAGPWQPPQPVALLPQYGELLLAEQSQPRRLISPRIPGRKEYLAALDRAVLAAVMKETSPTDALTTAGDEWQKITATRGADSQQRALRRSLGLID</sequence>
<dbReference type="KEGG" id="aagg:ETAA8_66670"/>
<dbReference type="SUPFAM" id="SSF53850">
    <property type="entry name" value="Periplasmic binding protein-like II"/>
    <property type="match status" value="1"/>
</dbReference>
<evidence type="ECO:0000256" key="1">
    <source>
        <dbReference type="ARBA" id="ARBA00004418"/>
    </source>
</evidence>
<dbReference type="Pfam" id="PF01547">
    <property type="entry name" value="SBP_bac_1"/>
    <property type="match status" value="1"/>
</dbReference>
<dbReference type="Gene3D" id="3.40.190.10">
    <property type="entry name" value="Periplasmic binding protein-like II"/>
    <property type="match status" value="1"/>
</dbReference>
<dbReference type="GO" id="GO:0042597">
    <property type="term" value="C:periplasmic space"/>
    <property type="evidence" value="ECO:0007669"/>
    <property type="project" value="UniProtKB-SubCell"/>
</dbReference>
<dbReference type="Proteomes" id="UP000315017">
    <property type="component" value="Chromosome"/>
</dbReference>
<dbReference type="InterPro" id="IPR050490">
    <property type="entry name" value="Bact_solute-bd_prot1"/>
</dbReference>
<dbReference type="PANTHER" id="PTHR43649:SF12">
    <property type="entry name" value="DIACETYLCHITOBIOSE BINDING PROTEIN DASA"/>
    <property type="match status" value="1"/>
</dbReference>
<dbReference type="PANTHER" id="PTHR43649">
    <property type="entry name" value="ARABINOSE-BINDING PROTEIN-RELATED"/>
    <property type="match status" value="1"/>
</dbReference>
<name>A0A517YMQ3_9BACT</name>
<gene>
    <name evidence="3" type="ORF">ETAA8_66670</name>
</gene>
<comment type="subcellular location">
    <subcellularLocation>
        <location evidence="1">Periplasm</location>
    </subcellularLocation>
</comment>